<protein>
    <recommendedName>
        <fullName evidence="1">Leucine-rich repeat domain-containing protein</fullName>
    </recommendedName>
</protein>
<dbReference type="Proteomes" id="UP000190744">
    <property type="component" value="Unassembled WGS sequence"/>
</dbReference>
<dbReference type="InterPro" id="IPR056867">
    <property type="entry name" value="LRR_15"/>
</dbReference>
<accession>A0A1S9RAL9</accession>
<feature type="domain" description="Leucine-rich repeat" evidence="1">
    <location>
        <begin position="72"/>
        <end position="420"/>
    </location>
</feature>
<dbReference type="Pfam" id="PF24969">
    <property type="entry name" value="LRR_15"/>
    <property type="match status" value="1"/>
</dbReference>
<dbReference type="Gene3D" id="3.80.10.10">
    <property type="entry name" value="Ribonuclease Inhibitor"/>
    <property type="match status" value="1"/>
</dbReference>
<evidence type="ECO:0000313" key="2">
    <source>
        <dbReference type="EMBL" id="OOQ82435.1"/>
    </source>
</evidence>
<dbReference type="InterPro" id="IPR032675">
    <property type="entry name" value="LRR_dom_sf"/>
</dbReference>
<evidence type="ECO:0000259" key="1">
    <source>
        <dbReference type="Pfam" id="PF24969"/>
    </source>
</evidence>
<sequence length="485" mass="55058">MTSESTVYPSMMTHSLPLPNDVLLLIGEQLESHADRWNLTFVSRHFHDLFVSLLYRGVRLNSWRHAYSFLCATTQRPPLTRAVRELDLSGWQRELIPQEDWHSLQSSPILKDCVEASSFSPDETAQWNEHLAAGRGDAWVALMLPLLSQLRQLHLIYCTHTICLNRIMQRAIDREGPFKSQSVFQHLRKVTLHHQEEVDHPAVHEDAGNDSSQASSALLSSVFRLPSMRSLVANSVVDPTSDDLDFEEETGHSHSGLSSITEIDLRHSSGNRGMEALIASCQDLQSFKYQHSDSHLASQGYIPTAFYRSLARSKRTLQTLWLDHYGDHFAFTSAGLNQTHDEWFGSLADFSALREIRIRLPNLLDIRYQNEPTSPLINCLPGSLEILYIEGCEERHLGMLVSQLRTVVKNRRSRFPRLRYLDIEGAFQTPSSDEIGDTRDPASSPADHTIKPKIMQAAELLHEDCASAGLELHVHDRAFCKDLHR</sequence>
<name>A0A1S9RAL9_PENBI</name>
<dbReference type="EMBL" id="LJBN01000219">
    <property type="protein sequence ID" value="OOQ82435.1"/>
    <property type="molecule type" value="Genomic_DNA"/>
</dbReference>
<dbReference type="SUPFAM" id="SSF52047">
    <property type="entry name" value="RNI-like"/>
    <property type="match status" value="1"/>
</dbReference>
<proteinExistence type="predicted"/>
<organism evidence="2 3">
    <name type="scientific">Penicillium brasilianum</name>
    <dbReference type="NCBI Taxonomy" id="104259"/>
    <lineage>
        <taxon>Eukaryota</taxon>
        <taxon>Fungi</taxon>
        <taxon>Dikarya</taxon>
        <taxon>Ascomycota</taxon>
        <taxon>Pezizomycotina</taxon>
        <taxon>Eurotiomycetes</taxon>
        <taxon>Eurotiomycetidae</taxon>
        <taxon>Eurotiales</taxon>
        <taxon>Aspergillaceae</taxon>
        <taxon>Penicillium</taxon>
    </lineage>
</organism>
<comment type="caution">
    <text evidence="2">The sequence shown here is derived from an EMBL/GenBank/DDBJ whole genome shotgun (WGS) entry which is preliminary data.</text>
</comment>
<evidence type="ECO:0000313" key="3">
    <source>
        <dbReference type="Proteomes" id="UP000190744"/>
    </source>
</evidence>
<gene>
    <name evidence="2" type="ORF">PEBR_39035</name>
</gene>
<reference evidence="3" key="1">
    <citation type="submission" date="2015-09" db="EMBL/GenBank/DDBJ databases">
        <authorList>
            <person name="Fill T.P."/>
            <person name="Baretta J.F."/>
            <person name="de Almeida L.G."/>
            <person name="Rocha M."/>
            <person name="de Souza D.H."/>
            <person name="Malavazi I."/>
            <person name="Cerdeira L.T."/>
            <person name="Hong H."/>
            <person name="Samborskyy M."/>
            <person name="de Vasconcelos A.T."/>
            <person name="Leadlay P."/>
            <person name="Rodrigues-Filho E."/>
        </authorList>
    </citation>
    <scope>NUCLEOTIDE SEQUENCE [LARGE SCALE GENOMIC DNA]</scope>
    <source>
        <strain evidence="3">LaBioMMi 136</strain>
    </source>
</reference>
<dbReference type="AlphaFoldDB" id="A0A1S9RAL9"/>